<dbReference type="Pfam" id="PF00664">
    <property type="entry name" value="ABC_membrane"/>
    <property type="match status" value="2"/>
</dbReference>
<evidence type="ECO:0000256" key="7">
    <source>
        <dbReference type="ARBA" id="ARBA00022840"/>
    </source>
</evidence>
<evidence type="ECO:0000256" key="6">
    <source>
        <dbReference type="ARBA" id="ARBA00022741"/>
    </source>
</evidence>
<dbReference type="InterPro" id="IPR011527">
    <property type="entry name" value="ABC1_TM_dom"/>
</dbReference>
<comment type="caution">
    <text evidence="13">The sequence shown here is derived from an EMBL/GenBank/DDBJ whole genome shotgun (WGS) entry which is preliminary data.</text>
</comment>
<accession>A0A8J2L2V4</accession>
<sequence>GNYQEICSFVVLMISYPLVVISFIFKCFSDAAPQQPNNGDGNEDALHKQSPQSSASSLSKIFLHWIWPIIYLGYKRPLETSDLWALNREDQAHETVELFSKYWIPEFEKCQQRNKLIQESSDSEVAGDEEILIAPDKKASKATASILPALWRANSPEFLWSCFLLLIARLLSFTTPQILNLLINHVNSDEEPWKGYFYAVLMLIVNTAVIFLSEHQFLIKTLVGLRTRNALCSAVYRKSLVISSAARKEATAGEIVNLMSVDSQRFLDIMMFVTSVWSAPLDIGLTLYFLWQLLGPSALAGLAVMVLLVPVTAVVTSLREKLQTKQMAAKDERVKLVNEVLSGIKVLKFYAWETSFEEEIKKIRQKEINILKKEAYLDSFSEFVWYTAPFLMAFGTFATYVLIDPKNILDARKAFVAITLFNIVRTPMYLLPWMIAKFVQAKVSVVRLNKFLNAEEIDRSAITHFSMNNGAAISIEDGVFCWEDNPTLRNINVEIKQGSLVAVVGVVGSGKSSLLSAILGELQMQSGTINTLGSVAYVAQQAWIQNDTLKGNILFGKNFNSVFYNNVIKACALEPDLEILPGGDNTEIGEKGINLSGGQNQRVALARAVYNDADLYLLDDPLSAVDSHVGKQLFDEVIGPNGILHNKTRVLITHGLTYLPQVDCILVMKNGEVSEVGTFVELLQKKGDFADFLTEYLNHQDLEAADNDLVSHIASVEGLKEKVNRLRLISQSSEGHDVTVNDAASIEKHTQDTKTSNTANDRLIEEEKTEVGAVKFPVYLYYLRHVGWDFAIFTFVFHFIQHGSTLFANIWLSIWSMEPPNHGKQDIAKRNLFLGVYGGLGMSQSIAVFLATASIILGGLRAAKLLHNNMLGRILRAPMSYFETTPLGRIVNRFSKDVDVADEAFPVALRVLLAAFFEVLISFIAIIYSTPWFSTVAFPILIVYILIQRFFVASSRQLKRMESASRSPIYSHFSETLTGATTIRAFRVENRFITESERTIDSNLMVFHPSIITNRWLAICLETLGNLRIKEYGEVAQEAPWDLPEKKPASDWPQHGEIKFNNFETRYREGLDLVLKGVTCQIESGEKVGIVGRTGAEVWSALEFAHLKDAVKDFTAGLEHVISEGGENLSVGERQLICLARALLRKTKILVLDEATAAVDLGTDDLIQKTIRQEFQDCTVLTIAHRLNTIMDYDRVMVLDNGEIQEFDSPAVLLQDSTSVFYSMAKNAGLV</sequence>
<dbReference type="GO" id="GO:0000323">
    <property type="term" value="C:lytic vacuole"/>
    <property type="evidence" value="ECO:0007669"/>
    <property type="project" value="UniProtKB-ARBA"/>
</dbReference>
<keyword evidence="5" id="KW-0677">Repeat</keyword>
<dbReference type="CDD" id="cd03250">
    <property type="entry name" value="ABCC_MRP_domain1"/>
    <property type="match status" value="1"/>
</dbReference>
<feature type="transmembrane region" description="Helical" evidence="10">
    <location>
        <begin position="195"/>
        <end position="212"/>
    </location>
</feature>
<evidence type="ECO:0000313" key="14">
    <source>
        <dbReference type="Proteomes" id="UP000708208"/>
    </source>
</evidence>
<name>A0A8J2L2V4_9HEXA</name>
<feature type="transmembrane region" description="Helical" evidence="10">
    <location>
        <begin position="297"/>
        <end position="318"/>
    </location>
</feature>
<keyword evidence="6" id="KW-0547">Nucleotide-binding</keyword>
<feature type="transmembrane region" description="Helical" evidence="10">
    <location>
        <begin position="269"/>
        <end position="291"/>
    </location>
</feature>
<dbReference type="PROSITE" id="PS50893">
    <property type="entry name" value="ABC_TRANSPORTER_2"/>
    <property type="match status" value="2"/>
</dbReference>
<feature type="domain" description="ABC transporter" evidence="11">
    <location>
        <begin position="473"/>
        <end position="695"/>
    </location>
</feature>
<feature type="non-terminal residue" evidence="13">
    <location>
        <position position="1231"/>
    </location>
</feature>
<dbReference type="Proteomes" id="UP000708208">
    <property type="component" value="Unassembled WGS sequence"/>
</dbReference>
<dbReference type="PROSITE" id="PS50929">
    <property type="entry name" value="ABC_TM1F"/>
    <property type="match status" value="2"/>
</dbReference>
<evidence type="ECO:0008006" key="15">
    <source>
        <dbReference type="Google" id="ProtNLM"/>
    </source>
</evidence>
<evidence type="ECO:0000256" key="8">
    <source>
        <dbReference type="ARBA" id="ARBA00022989"/>
    </source>
</evidence>
<dbReference type="FunFam" id="1.20.1560.10:FF:000020">
    <property type="entry name" value="ABC metal ion transporter"/>
    <property type="match status" value="1"/>
</dbReference>
<dbReference type="FunFam" id="1.20.1560.10:FF:000013">
    <property type="entry name" value="ABC transporter C family member 2"/>
    <property type="match status" value="1"/>
</dbReference>
<feature type="transmembrane region" description="Helical" evidence="10">
    <location>
        <begin position="932"/>
        <end position="952"/>
    </location>
</feature>
<proteinExistence type="predicted"/>
<evidence type="ECO:0000259" key="12">
    <source>
        <dbReference type="PROSITE" id="PS50929"/>
    </source>
</evidence>
<evidence type="ECO:0000256" key="10">
    <source>
        <dbReference type="SAM" id="Phobius"/>
    </source>
</evidence>
<evidence type="ECO:0000256" key="1">
    <source>
        <dbReference type="ARBA" id="ARBA00004128"/>
    </source>
</evidence>
<evidence type="ECO:0000256" key="9">
    <source>
        <dbReference type="ARBA" id="ARBA00023136"/>
    </source>
</evidence>
<dbReference type="PANTHER" id="PTHR24223:SF443">
    <property type="entry name" value="MULTIDRUG-RESISTANCE LIKE PROTEIN 1, ISOFORM I"/>
    <property type="match status" value="1"/>
</dbReference>
<dbReference type="FunFam" id="3.40.50.300:FF:000293">
    <property type="entry name" value="ATP binding cassette subfamily C member 1"/>
    <property type="match status" value="1"/>
</dbReference>
<dbReference type="FunFam" id="3.40.50.300:FF:003492">
    <property type="entry name" value="AGAP012735-PA"/>
    <property type="match status" value="1"/>
</dbReference>
<keyword evidence="9 10" id="KW-0472">Membrane</keyword>
<feature type="transmembrane region" description="Helical" evidence="10">
    <location>
        <begin position="383"/>
        <end position="403"/>
    </location>
</feature>
<dbReference type="GO" id="GO:0005524">
    <property type="term" value="F:ATP binding"/>
    <property type="evidence" value="ECO:0007669"/>
    <property type="project" value="UniProtKB-KW"/>
</dbReference>
<dbReference type="PROSITE" id="PS00211">
    <property type="entry name" value="ABC_TRANSPORTER_1"/>
    <property type="match status" value="1"/>
</dbReference>
<dbReference type="GO" id="GO:0005774">
    <property type="term" value="C:vacuolar membrane"/>
    <property type="evidence" value="ECO:0007669"/>
    <property type="project" value="UniProtKB-SubCell"/>
</dbReference>
<dbReference type="InterPro" id="IPR017871">
    <property type="entry name" value="ABC_transporter-like_CS"/>
</dbReference>
<keyword evidence="7" id="KW-0067">ATP-binding</keyword>
<dbReference type="OrthoDB" id="6500128at2759"/>
<feature type="transmembrane region" description="Helical" evidence="10">
    <location>
        <begin position="158"/>
        <end position="183"/>
    </location>
</feature>
<dbReference type="PANTHER" id="PTHR24223">
    <property type="entry name" value="ATP-BINDING CASSETTE SUB-FAMILY C"/>
    <property type="match status" value="1"/>
</dbReference>
<dbReference type="GO" id="GO:0016887">
    <property type="term" value="F:ATP hydrolysis activity"/>
    <property type="evidence" value="ECO:0007669"/>
    <property type="project" value="InterPro"/>
</dbReference>
<dbReference type="AlphaFoldDB" id="A0A8J2L2V4"/>
<keyword evidence="2" id="KW-0813">Transport</keyword>
<keyword evidence="8 10" id="KW-1133">Transmembrane helix</keyword>
<keyword evidence="3" id="KW-0926">Vacuole</keyword>
<comment type="subcellular location">
    <subcellularLocation>
        <location evidence="1">Vacuole membrane</location>
        <topology evidence="1">Multi-pass membrane protein</topology>
    </subcellularLocation>
</comment>
<dbReference type="Pfam" id="PF00005">
    <property type="entry name" value="ABC_tran"/>
    <property type="match status" value="2"/>
</dbReference>
<dbReference type="CDD" id="cd18595">
    <property type="entry name" value="ABC_6TM_MRP1_2_3_6_D1_like"/>
    <property type="match status" value="1"/>
</dbReference>
<gene>
    <name evidence="13" type="ORF">AFUS01_LOCUS34567</name>
</gene>
<evidence type="ECO:0000256" key="3">
    <source>
        <dbReference type="ARBA" id="ARBA00022554"/>
    </source>
</evidence>
<feature type="transmembrane region" description="Helical" evidence="10">
    <location>
        <begin position="832"/>
        <end position="860"/>
    </location>
</feature>
<dbReference type="EMBL" id="CAJVCH010532731">
    <property type="protein sequence ID" value="CAG7824410.1"/>
    <property type="molecule type" value="Genomic_DNA"/>
</dbReference>
<evidence type="ECO:0000313" key="13">
    <source>
        <dbReference type="EMBL" id="CAG7824410.1"/>
    </source>
</evidence>
<feature type="transmembrane region" description="Helical" evidence="10">
    <location>
        <begin position="907"/>
        <end position="926"/>
    </location>
</feature>
<keyword evidence="14" id="KW-1185">Reference proteome</keyword>
<protein>
    <recommendedName>
        <fullName evidence="15">Multidrug resistance-associated protein 1</fullName>
    </recommendedName>
</protein>
<feature type="transmembrane region" description="Helical" evidence="10">
    <location>
        <begin position="6"/>
        <end position="25"/>
    </location>
</feature>
<evidence type="ECO:0000256" key="5">
    <source>
        <dbReference type="ARBA" id="ARBA00022737"/>
    </source>
</evidence>
<feature type="domain" description="ABC transmembrane type-1" evidence="12">
    <location>
        <begin position="159"/>
        <end position="440"/>
    </location>
</feature>
<evidence type="ECO:0000256" key="4">
    <source>
        <dbReference type="ARBA" id="ARBA00022692"/>
    </source>
</evidence>
<feature type="transmembrane region" description="Helical" evidence="10">
    <location>
        <begin position="790"/>
        <end position="812"/>
    </location>
</feature>
<dbReference type="SMART" id="SM00382">
    <property type="entry name" value="AAA"/>
    <property type="match status" value="2"/>
</dbReference>
<dbReference type="CDD" id="cd18603">
    <property type="entry name" value="ABC_6TM_MRP1_2_3_6_D2_like"/>
    <property type="match status" value="1"/>
</dbReference>
<dbReference type="InterPro" id="IPR003593">
    <property type="entry name" value="AAA+_ATPase"/>
</dbReference>
<dbReference type="GO" id="GO:0140359">
    <property type="term" value="F:ABC-type transporter activity"/>
    <property type="evidence" value="ECO:0007669"/>
    <property type="project" value="InterPro"/>
</dbReference>
<evidence type="ECO:0000259" key="11">
    <source>
        <dbReference type="PROSITE" id="PS50893"/>
    </source>
</evidence>
<organism evidence="13 14">
    <name type="scientific">Allacma fusca</name>
    <dbReference type="NCBI Taxonomy" id="39272"/>
    <lineage>
        <taxon>Eukaryota</taxon>
        <taxon>Metazoa</taxon>
        <taxon>Ecdysozoa</taxon>
        <taxon>Arthropoda</taxon>
        <taxon>Hexapoda</taxon>
        <taxon>Collembola</taxon>
        <taxon>Symphypleona</taxon>
        <taxon>Sminthuridae</taxon>
        <taxon>Allacma</taxon>
    </lineage>
</organism>
<evidence type="ECO:0000256" key="2">
    <source>
        <dbReference type="ARBA" id="ARBA00022448"/>
    </source>
</evidence>
<dbReference type="InterPro" id="IPR003439">
    <property type="entry name" value="ABC_transporter-like_ATP-bd"/>
</dbReference>
<keyword evidence="4 10" id="KW-0812">Transmembrane</keyword>
<feature type="domain" description="ABC transporter" evidence="11">
    <location>
        <begin position="942"/>
        <end position="1226"/>
    </location>
</feature>
<feature type="domain" description="ABC transmembrane type-1" evidence="12">
    <location>
        <begin position="792"/>
        <end position="1027"/>
    </location>
</feature>
<dbReference type="InterPro" id="IPR050173">
    <property type="entry name" value="ABC_transporter_C-like"/>
</dbReference>
<reference evidence="13" key="1">
    <citation type="submission" date="2021-06" db="EMBL/GenBank/DDBJ databases">
        <authorList>
            <person name="Hodson N. C."/>
            <person name="Mongue J. A."/>
            <person name="Jaron S. K."/>
        </authorList>
    </citation>
    <scope>NUCLEOTIDE SEQUENCE</scope>
</reference>